<sequence>MTILKKLAALESQNRLLRYIPHMDPDEAAKRVFLMSAKHMRWLTSPEGTTKSRVYRSRVRAAIGEYVKGEAVLDNNQTLKKLQPPGLDVWVYKITFTPHARIIGFFVDYDKFIGLERKFRHELEGDAYDEARDRAVDRWNFLFKDSRPHSGHSLFHCISNVRLEQ</sequence>
<proteinExistence type="predicted"/>
<dbReference type="AlphaFoldDB" id="A0A7W7EYG9"/>
<evidence type="ECO:0000313" key="1">
    <source>
        <dbReference type="EMBL" id="MBB4618647.1"/>
    </source>
</evidence>
<name>A0A7W7EYG9_9SPHN</name>
<dbReference type="Proteomes" id="UP000574769">
    <property type="component" value="Unassembled WGS sequence"/>
</dbReference>
<dbReference type="EMBL" id="JACHNY010000005">
    <property type="protein sequence ID" value="MBB4618647.1"/>
    <property type="molecule type" value="Genomic_DNA"/>
</dbReference>
<comment type="caution">
    <text evidence="1">The sequence shown here is derived from an EMBL/GenBank/DDBJ whole genome shotgun (WGS) entry which is preliminary data.</text>
</comment>
<dbReference type="RefSeq" id="WP_184115681.1">
    <property type="nucleotide sequence ID" value="NZ_JACHNY010000005.1"/>
</dbReference>
<keyword evidence="2" id="KW-1185">Reference proteome</keyword>
<evidence type="ECO:0000313" key="2">
    <source>
        <dbReference type="Proteomes" id="UP000574769"/>
    </source>
</evidence>
<protein>
    <submittedName>
        <fullName evidence="1">Uncharacterized protein</fullName>
    </submittedName>
</protein>
<accession>A0A7W7EYG9</accession>
<gene>
    <name evidence="1" type="ORF">GGQ96_002790</name>
</gene>
<organism evidence="1 2">
    <name type="scientific">Sphingomonas abaci</name>
    <dbReference type="NCBI Taxonomy" id="237611"/>
    <lineage>
        <taxon>Bacteria</taxon>
        <taxon>Pseudomonadati</taxon>
        <taxon>Pseudomonadota</taxon>
        <taxon>Alphaproteobacteria</taxon>
        <taxon>Sphingomonadales</taxon>
        <taxon>Sphingomonadaceae</taxon>
        <taxon>Sphingomonas</taxon>
    </lineage>
</organism>
<reference evidence="1 2" key="1">
    <citation type="submission" date="2020-08" db="EMBL/GenBank/DDBJ databases">
        <title>Genomic Encyclopedia of Type Strains, Phase IV (KMG-IV): sequencing the most valuable type-strain genomes for metagenomic binning, comparative biology and taxonomic classification.</title>
        <authorList>
            <person name="Goeker M."/>
        </authorList>
    </citation>
    <scope>NUCLEOTIDE SEQUENCE [LARGE SCALE GENOMIC DNA]</scope>
    <source>
        <strain evidence="1 2">DSM 15867</strain>
    </source>
</reference>